<dbReference type="Gene3D" id="3.40.50.11350">
    <property type="match status" value="1"/>
</dbReference>
<dbReference type="InterPro" id="IPR001452">
    <property type="entry name" value="SH3_domain"/>
</dbReference>
<evidence type="ECO:0000256" key="21">
    <source>
        <dbReference type="SAM" id="Phobius"/>
    </source>
</evidence>
<feature type="region of interest" description="Important for donor substrate binding" evidence="19">
    <location>
        <begin position="379"/>
        <end position="380"/>
    </location>
</feature>
<comment type="similarity">
    <text evidence="19">Belongs to the glycosyltransferase 23 family.</text>
</comment>
<dbReference type="EMBL" id="BDGG01000002">
    <property type="protein sequence ID" value="GAU93909.1"/>
    <property type="molecule type" value="Genomic_DNA"/>
</dbReference>
<evidence type="ECO:0000256" key="18">
    <source>
        <dbReference type="PROSITE-ProRule" id="PRU00192"/>
    </source>
</evidence>
<evidence type="ECO:0000256" key="5">
    <source>
        <dbReference type="ARBA" id="ARBA00022443"/>
    </source>
</evidence>
<dbReference type="PANTHER" id="PTHR13132:SF29">
    <property type="entry name" value="ALPHA-(1,6)-FUCOSYLTRANSFERASE"/>
    <property type="match status" value="1"/>
</dbReference>
<dbReference type="CDD" id="cd11792">
    <property type="entry name" value="SH3_Fut8"/>
    <property type="match status" value="1"/>
</dbReference>
<evidence type="ECO:0000256" key="2">
    <source>
        <dbReference type="ARBA" id="ARBA00004922"/>
    </source>
</evidence>
<dbReference type="CDD" id="cd11300">
    <property type="entry name" value="Fut8_like"/>
    <property type="match status" value="1"/>
</dbReference>
<dbReference type="Gene3D" id="2.30.30.40">
    <property type="entry name" value="SH3 Domains"/>
    <property type="match status" value="1"/>
</dbReference>
<name>A0A1D1UW79_RAMVA</name>
<dbReference type="STRING" id="947166.A0A1D1UW79"/>
<evidence type="ECO:0000256" key="12">
    <source>
        <dbReference type="ARBA" id="ARBA00023136"/>
    </source>
</evidence>
<dbReference type="GO" id="GO:0032580">
    <property type="term" value="C:Golgi cisterna membrane"/>
    <property type="evidence" value="ECO:0007669"/>
    <property type="project" value="UniProtKB-SubCell"/>
</dbReference>
<evidence type="ECO:0000256" key="17">
    <source>
        <dbReference type="ARBA" id="ARBA00093238"/>
    </source>
</evidence>
<dbReference type="InterPro" id="IPR027350">
    <property type="entry name" value="GT23_dom"/>
</dbReference>
<evidence type="ECO:0000256" key="4">
    <source>
        <dbReference type="ARBA" id="ARBA00018201"/>
    </source>
</evidence>
<evidence type="ECO:0000256" key="8">
    <source>
        <dbReference type="ARBA" id="ARBA00022692"/>
    </source>
</evidence>
<evidence type="ECO:0000259" key="23">
    <source>
        <dbReference type="PROSITE" id="PS51659"/>
    </source>
</evidence>
<accession>A0A1D1UW79</accession>
<evidence type="ECO:0000313" key="25">
    <source>
        <dbReference type="Proteomes" id="UP000186922"/>
    </source>
</evidence>
<evidence type="ECO:0000256" key="16">
    <source>
        <dbReference type="ARBA" id="ARBA00032208"/>
    </source>
</evidence>
<evidence type="ECO:0000256" key="15">
    <source>
        <dbReference type="ARBA" id="ARBA00030648"/>
    </source>
</evidence>
<comment type="catalytic activity">
    <reaction evidence="17">
        <text>N(4)-{beta-D-GlcNAc-(1-&gt;2)-alpha-D-Man-(1-&gt;3)-[beta-D-GlcNAc-(1-&gt;2)-alpha-D-Man-(1-&gt;6)]-beta-D-Man-(1-&gt;4)-beta-D-GlcNAc-(1-&gt;4)-beta-D-GlcNAc}-L-asparaginyl-[protein] + GDP-beta-L-fucose = an N(4)-{beta-D-GlcNAc-(1-&gt;2)-alpha-D-Man-(1-&gt;3)-[beta-D-GlcNAc-(1-&gt;2)-alpha-D-Man-(1-&gt;6)]-beta-D-Man-(1-&gt;4)-beta-D-GlcNAc-(1-&gt;4)-[alpha-L-Fuc-(1-&gt;6)]-beta-D-GlcNAc}-L-asparaginyl-[protein] + GDP + H(+)</text>
        <dbReference type="Rhea" id="RHEA:12985"/>
        <dbReference type="Rhea" id="RHEA-COMP:13526"/>
        <dbReference type="Rhea" id="RHEA-COMP:13532"/>
        <dbReference type="ChEBI" id="CHEBI:15378"/>
        <dbReference type="ChEBI" id="CHEBI:57273"/>
        <dbReference type="ChEBI" id="CHEBI:58189"/>
        <dbReference type="ChEBI" id="CHEBI:60651"/>
        <dbReference type="ChEBI" id="CHEBI:137207"/>
        <dbReference type="EC" id="2.4.1.68"/>
    </reaction>
</comment>
<dbReference type="PROSITE" id="PS50002">
    <property type="entry name" value="SH3"/>
    <property type="match status" value="1"/>
</dbReference>
<dbReference type="AlphaFoldDB" id="A0A1D1UW79"/>
<keyword evidence="9" id="KW-0735">Signal-anchor</keyword>
<dbReference type="FunFam" id="2.30.30.40:FF:000070">
    <property type="entry name" value="Alpha-(1,6)-fucosyltransferase"/>
    <property type="match status" value="1"/>
</dbReference>
<evidence type="ECO:0000256" key="6">
    <source>
        <dbReference type="ARBA" id="ARBA00022676"/>
    </source>
</evidence>
<dbReference type="Pfam" id="PF14604">
    <property type="entry name" value="SH3_9"/>
    <property type="match status" value="1"/>
</dbReference>
<keyword evidence="5 18" id="KW-0728">SH3 domain</keyword>
<organism evidence="24 25">
    <name type="scientific">Ramazzottius varieornatus</name>
    <name type="common">Water bear</name>
    <name type="synonym">Tardigrade</name>
    <dbReference type="NCBI Taxonomy" id="947166"/>
    <lineage>
        <taxon>Eukaryota</taxon>
        <taxon>Metazoa</taxon>
        <taxon>Ecdysozoa</taxon>
        <taxon>Tardigrada</taxon>
        <taxon>Eutardigrada</taxon>
        <taxon>Parachela</taxon>
        <taxon>Hypsibioidea</taxon>
        <taxon>Ramazzottiidae</taxon>
        <taxon>Ramazzottius</taxon>
    </lineage>
</organism>
<keyword evidence="13" id="KW-1015">Disulfide bond</keyword>
<evidence type="ECO:0000256" key="20">
    <source>
        <dbReference type="SAM" id="MobiDB-lite"/>
    </source>
</evidence>
<keyword evidence="11" id="KW-0333">Golgi apparatus</keyword>
<dbReference type="PROSITE" id="PS51659">
    <property type="entry name" value="GT23"/>
    <property type="match status" value="1"/>
</dbReference>
<gene>
    <name evidence="24" type="primary">RvY_05772-1</name>
    <name evidence="24" type="synonym">RvY_05772.1</name>
    <name evidence="24" type="ORF">RvY_05772</name>
</gene>
<keyword evidence="7 19" id="KW-0808">Transferase</keyword>
<dbReference type="Proteomes" id="UP000186922">
    <property type="component" value="Unassembled WGS sequence"/>
</dbReference>
<dbReference type="FunFam" id="3.40.50.11350:FF:000001">
    <property type="entry name" value="Alpha-(1,6)-fucosyltransferase"/>
    <property type="match status" value="1"/>
</dbReference>
<feature type="domain" description="GT23" evidence="23">
    <location>
        <begin position="214"/>
        <end position="508"/>
    </location>
</feature>
<evidence type="ECO:0000256" key="3">
    <source>
        <dbReference type="ARBA" id="ARBA00012660"/>
    </source>
</evidence>
<dbReference type="GO" id="GO:0008424">
    <property type="term" value="F:glycoprotein 6-alpha-L-fucosyltransferase activity"/>
    <property type="evidence" value="ECO:0007669"/>
    <property type="project" value="UniProtKB-EC"/>
</dbReference>
<sequence>MMSAHFSRLKRYFIAGVGVWLLILFGVSRMFLLSDVSDELIPRLARQTDGRKSSADEAARIDTVLEKIEKLQKQNDVLNMRLRNLRSSKEKDGNNGNADGSSDNSDATSEEYLAPSKQFEFARRKLDSGIIEFWRYASAHLKTLNEVRDPDKVENLVKEMVDFMTEQKRVILADIDNVERTSGVLEWKNDKAQQLSAVVQNRLKHLQNPANCSKARRLRCGINKACGFGCQLHHVTYCLMAGYALNRTVILDSKNWRYSRKGWESMFLPLSETCTLKDAAGYIPWKDTPENYEAPVVELPIIDNIQTASGNNKRPEWLPQAVPADLFSRIHAFHKNPPIWWLGQLLAYLWRYQKSTVTMMEELTNELHYKSPIVGVHVRRTDKIGTEASKHEVEEYMRKVAEYFDQLDVKMNKTQVRRVYLATDDPTVFREAREKFPDYEVIGNFKSMESAGLNKRYSDESLRGIITDINFLSHSDHLVCTFSSQVCRLAYELMQARVADATDNYDSLDDVYYYGGQNSHNLEAILPHEARTPEEISFKKGDLLGIAGNHWDGYSKGENLETNKRGIFPSYKAVEHFVTVEMPRYEDKEV</sequence>
<dbReference type="Pfam" id="PF19745">
    <property type="entry name" value="FUT8_N_cat"/>
    <property type="match status" value="1"/>
</dbReference>
<evidence type="ECO:0000256" key="11">
    <source>
        <dbReference type="ARBA" id="ARBA00023034"/>
    </source>
</evidence>
<feature type="transmembrane region" description="Helical" evidence="21">
    <location>
        <begin position="12"/>
        <end position="32"/>
    </location>
</feature>
<keyword evidence="6 19" id="KW-0328">Glycosyltransferase</keyword>
<dbReference type="EC" id="2.4.1.68" evidence="3"/>
<evidence type="ECO:0000256" key="13">
    <source>
        <dbReference type="ARBA" id="ARBA00023157"/>
    </source>
</evidence>
<dbReference type="Gene3D" id="1.10.287.1060">
    <property type="entry name" value="ESAT-6-like"/>
    <property type="match status" value="1"/>
</dbReference>
<dbReference type="SMART" id="SM00326">
    <property type="entry name" value="SH3"/>
    <property type="match status" value="1"/>
</dbReference>
<dbReference type="InterPro" id="IPR045573">
    <property type="entry name" value="Fut8_N_cat"/>
</dbReference>
<evidence type="ECO:0000313" key="24">
    <source>
        <dbReference type="EMBL" id="GAU93909.1"/>
    </source>
</evidence>
<evidence type="ECO:0000256" key="19">
    <source>
        <dbReference type="PROSITE-ProRule" id="PRU00992"/>
    </source>
</evidence>
<evidence type="ECO:0000256" key="9">
    <source>
        <dbReference type="ARBA" id="ARBA00022968"/>
    </source>
</evidence>
<comment type="pathway">
    <text evidence="2">Protein modification; protein glycosylation.</text>
</comment>
<keyword evidence="10 21" id="KW-1133">Transmembrane helix</keyword>
<dbReference type="InterPro" id="IPR036028">
    <property type="entry name" value="SH3-like_dom_sf"/>
</dbReference>
<proteinExistence type="inferred from homology"/>
<dbReference type="GO" id="GO:0006487">
    <property type="term" value="P:protein N-linked glycosylation"/>
    <property type="evidence" value="ECO:0007669"/>
    <property type="project" value="TreeGrafter"/>
</dbReference>
<feature type="region of interest" description="Disordered" evidence="20">
    <location>
        <begin position="86"/>
        <end position="109"/>
    </location>
</feature>
<evidence type="ECO:0000256" key="7">
    <source>
        <dbReference type="ARBA" id="ARBA00022679"/>
    </source>
</evidence>
<comment type="subcellular location">
    <subcellularLocation>
        <location evidence="1">Golgi apparatus</location>
        <location evidence="1">Golgi stack membrane</location>
        <topology evidence="1">Single-pass type II membrane protein</topology>
    </subcellularLocation>
</comment>
<reference evidence="24 25" key="1">
    <citation type="journal article" date="2016" name="Nat. Commun.">
        <title>Extremotolerant tardigrade genome and improved radiotolerance of human cultured cells by tardigrade-unique protein.</title>
        <authorList>
            <person name="Hashimoto T."/>
            <person name="Horikawa D.D."/>
            <person name="Saito Y."/>
            <person name="Kuwahara H."/>
            <person name="Kozuka-Hata H."/>
            <person name="Shin-I T."/>
            <person name="Minakuchi Y."/>
            <person name="Ohishi K."/>
            <person name="Motoyama A."/>
            <person name="Aizu T."/>
            <person name="Enomoto A."/>
            <person name="Kondo K."/>
            <person name="Tanaka S."/>
            <person name="Hara Y."/>
            <person name="Koshikawa S."/>
            <person name="Sagara H."/>
            <person name="Miura T."/>
            <person name="Yokobori S."/>
            <person name="Miyagawa K."/>
            <person name="Suzuki Y."/>
            <person name="Kubo T."/>
            <person name="Oyama M."/>
            <person name="Kohara Y."/>
            <person name="Fujiyama A."/>
            <person name="Arakawa K."/>
            <person name="Katayama T."/>
            <person name="Toyoda A."/>
            <person name="Kunieda T."/>
        </authorList>
    </citation>
    <scope>NUCLEOTIDE SEQUENCE [LARGE SCALE GENOMIC DNA]</scope>
    <source>
        <strain evidence="24 25">YOKOZUNA-1</strain>
    </source>
</reference>
<comment type="caution">
    <text evidence="24">The sequence shown here is derived from an EMBL/GenBank/DDBJ whole genome shotgun (WGS) entry which is preliminary data.</text>
</comment>
<evidence type="ECO:0000256" key="1">
    <source>
        <dbReference type="ARBA" id="ARBA00004447"/>
    </source>
</evidence>
<dbReference type="PANTHER" id="PTHR13132">
    <property type="entry name" value="ALPHA- 1,6 -FUCOSYLTRANSFERASE"/>
    <property type="match status" value="1"/>
</dbReference>
<feature type="compositionally biased region" description="Low complexity" evidence="20">
    <location>
        <begin position="94"/>
        <end position="107"/>
    </location>
</feature>
<evidence type="ECO:0000256" key="14">
    <source>
        <dbReference type="ARBA" id="ARBA00030434"/>
    </source>
</evidence>
<dbReference type="SUPFAM" id="SSF50044">
    <property type="entry name" value="SH3-domain"/>
    <property type="match status" value="1"/>
</dbReference>
<evidence type="ECO:0000256" key="10">
    <source>
        <dbReference type="ARBA" id="ARBA00022989"/>
    </source>
</evidence>
<keyword evidence="8 21" id="KW-0812">Transmembrane</keyword>
<dbReference type="OrthoDB" id="2014825at2759"/>
<feature type="domain" description="SH3" evidence="22">
    <location>
        <begin position="517"/>
        <end position="578"/>
    </location>
</feature>
<evidence type="ECO:0000259" key="22">
    <source>
        <dbReference type="PROSITE" id="PS50002"/>
    </source>
</evidence>
<dbReference type="InterPro" id="IPR035653">
    <property type="entry name" value="Fut8_SH3"/>
</dbReference>
<keyword evidence="25" id="KW-1185">Reference proteome</keyword>
<keyword evidence="12 21" id="KW-0472">Membrane</keyword>
<protein>
    <recommendedName>
        <fullName evidence="4">Alpha-(1,6)-fucosyltransferase</fullName>
        <ecNumber evidence="3">2.4.1.68</ecNumber>
    </recommendedName>
    <alternativeName>
        <fullName evidence="14">GDP-L-Fuc:N-acetyl-beta-D-glucosaminide alpha1,6-fucosyltransferase</fullName>
    </alternativeName>
    <alternativeName>
        <fullName evidence="16">GDP-fucose--glycoprotein fucosyltransferase</fullName>
    </alternativeName>
    <alternativeName>
        <fullName evidence="15">Glycoprotein 6-alpha-L-fucosyltransferase</fullName>
    </alternativeName>
</protein>